<evidence type="ECO:0000256" key="1">
    <source>
        <dbReference type="SAM" id="MobiDB-lite"/>
    </source>
</evidence>
<evidence type="ECO:0000313" key="2">
    <source>
        <dbReference type="EMBL" id="ONH22262.1"/>
    </source>
</evidence>
<reference evidence="3" key="1">
    <citation type="submission" date="2016-10" db="EMBL/GenBank/DDBJ databases">
        <title>Frankia sp. NRRL B-16386 Genome sequencing.</title>
        <authorList>
            <person name="Ghodhbane-Gtari F."/>
            <person name="Swanson E."/>
            <person name="Gueddou A."/>
            <person name="Hezbri K."/>
            <person name="Ktari K."/>
            <person name="Nouioui I."/>
            <person name="Morris K."/>
            <person name="Simpson S."/>
            <person name="Abebe-Akele F."/>
            <person name="Thomas K."/>
            <person name="Gtari M."/>
            <person name="Tisa L.S."/>
        </authorList>
    </citation>
    <scope>NUCLEOTIDE SEQUENCE [LARGE SCALE GENOMIC DNA]</scope>
    <source>
        <strain evidence="3">NRRL B-16386</strain>
    </source>
</reference>
<protein>
    <submittedName>
        <fullName evidence="2">Metalloprotease</fullName>
    </submittedName>
</protein>
<feature type="compositionally biased region" description="Gly residues" evidence="1">
    <location>
        <begin position="22"/>
        <end position="32"/>
    </location>
</feature>
<evidence type="ECO:0000313" key="3">
    <source>
        <dbReference type="Proteomes" id="UP000188929"/>
    </source>
</evidence>
<keyword evidence="2" id="KW-0645">Protease</keyword>
<dbReference type="Proteomes" id="UP000188929">
    <property type="component" value="Unassembled WGS sequence"/>
</dbReference>
<dbReference type="EMBL" id="MOMC01000113">
    <property type="protein sequence ID" value="ONH22262.1"/>
    <property type="molecule type" value="Genomic_DNA"/>
</dbReference>
<dbReference type="OrthoDB" id="5168289at2"/>
<accession>A0A1V2HZP2</accession>
<dbReference type="AlphaFoldDB" id="A0A1V2HZP2"/>
<gene>
    <name evidence="2" type="ORF">BL253_36150</name>
</gene>
<dbReference type="GO" id="GO:0008237">
    <property type="term" value="F:metallopeptidase activity"/>
    <property type="evidence" value="ECO:0007669"/>
    <property type="project" value="UniProtKB-KW"/>
</dbReference>
<sequence length="253" mass="25891">MLAACQPGGDAAADPTTPATAAGGGGAGGGGASAECGGSADTLDGALKVITGPIGCPGGVNTFWSQKLGSGWTVPRFIEYHDGDIPQDECGAQSRDPDDFASNAFYCSLDDTVAYSVEFMAELSKQDPSYPMLVLMHELGHRVSALTDKQGVVSRSEENQADCLAGSEAKFTHDAGRFPMANALEGIPLFFQLGDGGGAWLSFGEPNADPEAHGNPSQRTAAAVLGYTKGIDTCFKIGQSADGGISLTDSLFG</sequence>
<dbReference type="STRING" id="1834516.BL253_36150"/>
<organism evidence="2 3">
    <name type="scientific">Pseudofrankia asymbiotica</name>
    <dbReference type="NCBI Taxonomy" id="1834516"/>
    <lineage>
        <taxon>Bacteria</taxon>
        <taxon>Bacillati</taxon>
        <taxon>Actinomycetota</taxon>
        <taxon>Actinomycetes</taxon>
        <taxon>Frankiales</taxon>
        <taxon>Frankiaceae</taxon>
        <taxon>Pseudofrankia</taxon>
    </lineage>
</organism>
<keyword evidence="2" id="KW-0482">Metalloprotease</keyword>
<dbReference type="GO" id="GO:0006508">
    <property type="term" value="P:proteolysis"/>
    <property type="evidence" value="ECO:0007669"/>
    <property type="project" value="UniProtKB-KW"/>
</dbReference>
<proteinExistence type="predicted"/>
<keyword evidence="3" id="KW-1185">Reference proteome</keyword>
<keyword evidence="2" id="KW-0378">Hydrolase</keyword>
<feature type="region of interest" description="Disordered" evidence="1">
    <location>
        <begin position="1"/>
        <end position="35"/>
    </location>
</feature>
<feature type="compositionally biased region" description="Low complexity" evidence="1">
    <location>
        <begin position="7"/>
        <end position="21"/>
    </location>
</feature>
<name>A0A1V2HZP2_9ACTN</name>
<comment type="caution">
    <text evidence="2">The sequence shown here is derived from an EMBL/GenBank/DDBJ whole genome shotgun (WGS) entry which is preliminary data.</text>
</comment>